<dbReference type="Proteomes" id="UP000612893">
    <property type="component" value="Unassembled WGS sequence"/>
</dbReference>
<organism evidence="1 2">
    <name type="scientific">Candidatus Nephthysia bennettiae</name>
    <dbReference type="NCBI Taxonomy" id="3127016"/>
    <lineage>
        <taxon>Bacteria</taxon>
        <taxon>Bacillati</taxon>
        <taxon>Candidatus Dormiibacterota</taxon>
        <taxon>Candidatus Dormibacteria</taxon>
        <taxon>Candidatus Dormibacterales</taxon>
        <taxon>Candidatus Dormibacteraceae</taxon>
        <taxon>Candidatus Nephthysia</taxon>
    </lineage>
</organism>
<evidence type="ECO:0000313" key="1">
    <source>
        <dbReference type="EMBL" id="MBJ7599755.1"/>
    </source>
</evidence>
<name>A0A934K7F5_9BACT</name>
<dbReference type="RefSeq" id="WP_338203363.1">
    <property type="nucleotide sequence ID" value="NZ_JAEKNR010000171.1"/>
</dbReference>
<reference evidence="1" key="1">
    <citation type="submission" date="2020-10" db="EMBL/GenBank/DDBJ databases">
        <title>Ca. Dormibacterota MAGs.</title>
        <authorList>
            <person name="Montgomery K."/>
        </authorList>
    </citation>
    <scope>NUCLEOTIDE SEQUENCE [LARGE SCALE GENOMIC DNA]</scope>
    <source>
        <strain evidence="1">SC8812_S17_10</strain>
    </source>
</reference>
<evidence type="ECO:0000313" key="2">
    <source>
        <dbReference type="Proteomes" id="UP000612893"/>
    </source>
</evidence>
<sequence length="80" mass="8819">MASDNSSSMVEAGAGLRIRNRELALSDPELIYDELVSHAGECGTCWPWRNQLWAVHRLCPTGAGLADRYAVAEARMGERE</sequence>
<protein>
    <submittedName>
        <fullName evidence="1">Uncharacterized protein</fullName>
    </submittedName>
</protein>
<accession>A0A934K7F5</accession>
<proteinExistence type="predicted"/>
<dbReference type="EMBL" id="JAEKNR010000171">
    <property type="protein sequence ID" value="MBJ7599755.1"/>
    <property type="molecule type" value="Genomic_DNA"/>
</dbReference>
<dbReference type="AlphaFoldDB" id="A0A934K7F5"/>
<comment type="caution">
    <text evidence="1">The sequence shown here is derived from an EMBL/GenBank/DDBJ whole genome shotgun (WGS) entry which is preliminary data.</text>
</comment>
<gene>
    <name evidence="1" type="ORF">JF922_16970</name>
</gene>
<keyword evidence="2" id="KW-1185">Reference proteome</keyword>